<dbReference type="InterPro" id="IPR058531">
    <property type="entry name" value="Baseplate_J_M"/>
</dbReference>
<evidence type="ECO:0000259" key="3">
    <source>
        <dbReference type="Pfam" id="PF26079"/>
    </source>
</evidence>
<dbReference type="PANTHER" id="PTHR35862">
    <property type="entry name" value="FELS-2 PROPHAGE PROTEIN"/>
    <property type="match status" value="1"/>
</dbReference>
<dbReference type="InterPro" id="IPR058530">
    <property type="entry name" value="Baseplate_J-like_C"/>
</dbReference>
<dbReference type="InterPro" id="IPR006949">
    <property type="entry name" value="Barrel_Baseplate_J-like"/>
</dbReference>
<dbReference type="Pfam" id="PF04865">
    <property type="entry name" value="Baseplate_J"/>
    <property type="match status" value="1"/>
</dbReference>
<dbReference type="InterPro" id="IPR014507">
    <property type="entry name" value="Baseplate_assembly_J_pred"/>
</dbReference>
<dbReference type="EMBL" id="RHRS01000089">
    <property type="protein sequence ID" value="RRW28847.1"/>
    <property type="molecule type" value="Genomic_DNA"/>
</dbReference>
<feature type="domain" description="Baseplate J-like central" evidence="2">
    <location>
        <begin position="204"/>
        <end position="278"/>
    </location>
</feature>
<protein>
    <submittedName>
        <fullName evidence="4">Baseplate protein</fullName>
    </submittedName>
</protein>
<feature type="domain" description="Baseplate protein J-like barrel" evidence="1">
    <location>
        <begin position="94"/>
        <end position="177"/>
    </location>
</feature>
<dbReference type="Pfam" id="PF26078">
    <property type="entry name" value="Baseplate_J_M"/>
    <property type="match status" value="1"/>
</dbReference>
<dbReference type="PIRSF" id="PIRSF020481">
    <property type="entry name" value="BAP"/>
    <property type="match status" value="1"/>
</dbReference>
<dbReference type="Proteomes" id="UP000272833">
    <property type="component" value="Unassembled WGS sequence"/>
</dbReference>
<dbReference type="RefSeq" id="WP_125875154.1">
    <property type="nucleotide sequence ID" value="NZ_RHRS01000089.1"/>
</dbReference>
<comment type="caution">
    <text evidence="4">The sequence shown here is derived from an EMBL/GenBank/DDBJ whole genome shotgun (WGS) entry which is preliminary data.</text>
</comment>
<evidence type="ECO:0000313" key="4">
    <source>
        <dbReference type="EMBL" id="RRW28847.1"/>
    </source>
</evidence>
<reference evidence="4 5" key="1">
    <citation type="submission" date="2018-10" db="EMBL/GenBank/DDBJ databases">
        <title>Transmission dynamics of multidrug resistant bacteria on intensive care unit surfaces.</title>
        <authorList>
            <person name="D'Souza A.W."/>
            <person name="Potter R.F."/>
            <person name="Wallace M."/>
            <person name="Shupe A."/>
            <person name="Patel S."/>
            <person name="Sun S."/>
            <person name="Gul D."/>
            <person name="Kwon J.H."/>
            <person name="Andleeb S."/>
            <person name="Burnham C.-A.D."/>
            <person name="Dantas G."/>
        </authorList>
    </citation>
    <scope>NUCLEOTIDE SEQUENCE [LARGE SCALE GENOMIC DNA]</scope>
    <source>
        <strain evidence="4 5">PO_271</strain>
    </source>
</reference>
<name>A0A427H8B8_ECTOL</name>
<proteinExistence type="predicted"/>
<evidence type="ECO:0000313" key="5">
    <source>
        <dbReference type="Proteomes" id="UP000272833"/>
    </source>
</evidence>
<organism evidence="4 5">
    <name type="scientific">Ectopseudomonas oleovorans</name>
    <name type="common">Pseudomonas oleovorans</name>
    <dbReference type="NCBI Taxonomy" id="301"/>
    <lineage>
        <taxon>Bacteria</taxon>
        <taxon>Pseudomonadati</taxon>
        <taxon>Pseudomonadota</taxon>
        <taxon>Gammaproteobacteria</taxon>
        <taxon>Pseudomonadales</taxon>
        <taxon>Pseudomonadaceae</taxon>
        <taxon>Ectopseudomonas</taxon>
    </lineage>
</organism>
<dbReference type="InterPro" id="IPR052726">
    <property type="entry name" value="Phage_Baseplate_Hub"/>
</dbReference>
<dbReference type="Pfam" id="PF26079">
    <property type="entry name" value="Baseplate_J_C"/>
    <property type="match status" value="1"/>
</dbReference>
<evidence type="ECO:0000259" key="1">
    <source>
        <dbReference type="Pfam" id="PF04865"/>
    </source>
</evidence>
<feature type="domain" description="Baseplate J-like C-terminal" evidence="3">
    <location>
        <begin position="285"/>
        <end position="364"/>
    </location>
</feature>
<gene>
    <name evidence="4" type="ORF">EGJ44_21125</name>
</gene>
<dbReference type="AlphaFoldDB" id="A0A427H8B8"/>
<evidence type="ECO:0000259" key="2">
    <source>
        <dbReference type="Pfam" id="PF26078"/>
    </source>
</evidence>
<sequence>MRALPAPEFVKVDPAAIEAALVARYESKSGKTLYPAQIERLFIDQVAYSQSLALMAIQHAGEQLLVRFSSAPILDYLGELVGTPRLLAQSARCTLQFSVSEVAALPLLIPAGTQVTSQDGRLIFITDADATIQAGQNQVQTSATCQTAGVVGNGWAVGQISVMPSPPFDGLVASNVTVPADGADEEKDDRYKERIILAPEAYTNAGSRGSYRYHALSAHQNIIDVAVHGPDDGQLDGHVAVYPLTSSGLPTADMLTQVLNDLSGEKRRPLCDTVHAMAPPEVAFTIQASLTFYATADRVGAMALAQAAADAWAAELRAGLGRDIVPEQLTAVLQVAGVYRAAVTLPVLTAVQSHQWANCTGIVLTDAGVVDG</sequence>
<dbReference type="PANTHER" id="PTHR35862:SF1">
    <property type="entry name" value="FELS-2 PROPHAGE PROTEIN"/>
    <property type="match status" value="1"/>
</dbReference>
<accession>A0A427H8B8</accession>